<evidence type="ECO:0000256" key="1">
    <source>
        <dbReference type="ARBA" id="ARBA00005531"/>
    </source>
</evidence>
<evidence type="ECO:0000313" key="7">
    <source>
        <dbReference type="Proteomes" id="UP000803884"/>
    </source>
</evidence>
<gene>
    <name evidence="6" type="ORF">WHR41_02085</name>
</gene>
<dbReference type="GO" id="GO:0030639">
    <property type="term" value="P:polyketide biosynthetic process"/>
    <property type="evidence" value="ECO:0007669"/>
    <property type="project" value="TreeGrafter"/>
</dbReference>
<keyword evidence="3" id="KW-0012">Acyltransferase</keyword>
<dbReference type="SUPFAM" id="SSF53901">
    <property type="entry name" value="Thiolase-like"/>
    <property type="match status" value="2"/>
</dbReference>
<accession>A0AB34KVQ6</accession>
<proteinExistence type="inferred from homology"/>
<reference evidence="6 7" key="1">
    <citation type="journal article" date="2020" name="Microbiol. Resour. Announc.">
        <title>Draft Genome Sequence of a Cladosporium Species Isolated from the Mesophotic Ascidian Didemnum maculosum.</title>
        <authorList>
            <person name="Gioti A."/>
            <person name="Siaperas R."/>
            <person name="Nikolaivits E."/>
            <person name="Le Goff G."/>
            <person name="Ouazzani J."/>
            <person name="Kotoulas G."/>
            <person name="Topakas E."/>
        </authorList>
    </citation>
    <scope>NUCLEOTIDE SEQUENCE [LARGE SCALE GENOMIC DNA]</scope>
    <source>
        <strain evidence="6 7">TM138-S3</strain>
    </source>
</reference>
<dbReference type="PIRSF" id="PIRSF000451">
    <property type="entry name" value="PKS_III"/>
    <property type="match status" value="1"/>
</dbReference>
<protein>
    <recommendedName>
        <fullName evidence="8">Thiolase-like protein</fullName>
    </recommendedName>
</protein>
<evidence type="ECO:0000313" key="6">
    <source>
        <dbReference type="EMBL" id="KAL1589169.1"/>
    </source>
</evidence>
<dbReference type="Proteomes" id="UP000803884">
    <property type="component" value="Unassembled WGS sequence"/>
</dbReference>
<organism evidence="6 7">
    <name type="scientific">Cladosporium halotolerans</name>
    <dbReference type="NCBI Taxonomy" id="1052096"/>
    <lineage>
        <taxon>Eukaryota</taxon>
        <taxon>Fungi</taxon>
        <taxon>Dikarya</taxon>
        <taxon>Ascomycota</taxon>
        <taxon>Pezizomycotina</taxon>
        <taxon>Dothideomycetes</taxon>
        <taxon>Dothideomycetidae</taxon>
        <taxon>Cladosporiales</taxon>
        <taxon>Cladosporiaceae</taxon>
        <taxon>Cladosporium</taxon>
    </lineage>
</organism>
<dbReference type="RefSeq" id="XP_069232274.1">
    <property type="nucleotide sequence ID" value="XM_069370691.1"/>
</dbReference>
<comment type="similarity">
    <text evidence="1 3">Belongs to the thiolase-like superfamily. Chalcone/stilbene synthases family.</text>
</comment>
<evidence type="ECO:0000259" key="4">
    <source>
        <dbReference type="Pfam" id="PF00195"/>
    </source>
</evidence>
<comment type="caution">
    <text evidence="6">The sequence shown here is derived from an EMBL/GenBank/DDBJ whole genome shotgun (WGS) entry which is preliminary data.</text>
</comment>
<keyword evidence="2 3" id="KW-0808">Transferase</keyword>
<dbReference type="PANTHER" id="PTHR11877">
    <property type="entry name" value="HYDROXYMETHYLGLUTARYL-COA SYNTHASE"/>
    <property type="match status" value="1"/>
</dbReference>
<evidence type="ECO:0000256" key="2">
    <source>
        <dbReference type="ARBA" id="ARBA00022679"/>
    </source>
</evidence>
<name>A0AB34KVQ6_9PEZI</name>
<dbReference type="GO" id="GO:0016747">
    <property type="term" value="F:acyltransferase activity, transferring groups other than amino-acyl groups"/>
    <property type="evidence" value="ECO:0007669"/>
    <property type="project" value="InterPro"/>
</dbReference>
<dbReference type="AlphaFoldDB" id="A0AB34KVQ6"/>
<feature type="domain" description="Chalcone/stilbene synthase C-terminal" evidence="5">
    <location>
        <begin position="245"/>
        <end position="382"/>
    </location>
</feature>
<feature type="domain" description="Chalcone/stilbene synthase N-terminal" evidence="4">
    <location>
        <begin position="16"/>
        <end position="226"/>
    </location>
</feature>
<evidence type="ECO:0000256" key="3">
    <source>
        <dbReference type="RuleBase" id="RU003633"/>
    </source>
</evidence>
<dbReference type="EMBL" id="JAAQHG020000005">
    <property type="protein sequence ID" value="KAL1589169.1"/>
    <property type="molecule type" value="Genomic_DNA"/>
</dbReference>
<dbReference type="Gene3D" id="3.40.47.10">
    <property type="match status" value="2"/>
</dbReference>
<dbReference type="InterPro" id="IPR001099">
    <property type="entry name" value="Chalcone/stilbene_synt_N"/>
</dbReference>
<dbReference type="PANTHER" id="PTHR11877:SF46">
    <property type="entry name" value="TYPE III POLYKETIDE SYNTHASE A"/>
    <property type="match status" value="1"/>
</dbReference>
<dbReference type="InterPro" id="IPR012328">
    <property type="entry name" value="Chalcone/stilbene_synt_C"/>
</dbReference>
<dbReference type="Pfam" id="PF02797">
    <property type="entry name" value="Chal_sti_synt_C"/>
    <property type="match status" value="1"/>
</dbReference>
<sequence length="394" mass="42424">MPLHQYNERKAPGLWIVGLGTQFPENLLRPEELELFARKHYDAKSGGLRKLLAINRKTGIETRSSVLDLKTGFAAPSEPPTISDIDSHFRDVGVKLAVQACEKALREAGLSPEDITHTVAVTCTNQGNPGYDFLVNERLGLSPNVDRTLLHGVGCAGGLATMRAAAQMALAGTARRRPVRVLAFACELCTLNVRNELAAAEASLPEDVCVAAALFSDAAAAFVLTNDLGRGAAEAVYEVCAFDNAVLPGTKHHMSYLIDPFGFRTVLSKAVPILTTQTVVSMFDRLVTEYAAYTGKMLLVPDNFDWALHPGGDAIIKGVQDLMSLTDEQLGASKKIYRTRGNASSAAVLIVLDELRGMGKGKDDVVAMSFGPGLSIEMAMLRRCRAKPLVDEII</sequence>
<dbReference type="InterPro" id="IPR011141">
    <property type="entry name" value="Polyketide_synthase_type-III"/>
</dbReference>
<dbReference type="InterPro" id="IPR016039">
    <property type="entry name" value="Thiolase-like"/>
</dbReference>
<dbReference type="GeneID" id="96003529"/>
<evidence type="ECO:0008006" key="8">
    <source>
        <dbReference type="Google" id="ProtNLM"/>
    </source>
</evidence>
<evidence type="ECO:0000259" key="5">
    <source>
        <dbReference type="Pfam" id="PF02797"/>
    </source>
</evidence>
<keyword evidence="7" id="KW-1185">Reference proteome</keyword>
<dbReference type="Pfam" id="PF00195">
    <property type="entry name" value="Chal_sti_synt_N"/>
    <property type="match status" value="1"/>
</dbReference>